<dbReference type="GO" id="GO:0005524">
    <property type="term" value="F:ATP binding"/>
    <property type="evidence" value="ECO:0007669"/>
    <property type="project" value="InterPro"/>
</dbReference>
<protein>
    <submittedName>
        <fullName evidence="2">Chromosome segregation protein SMC</fullName>
    </submittedName>
</protein>
<feature type="domain" description="ATPase AAA-type core" evidence="1">
    <location>
        <begin position="25"/>
        <end position="349"/>
    </location>
</feature>
<dbReference type="EMBL" id="RAWM01000085">
    <property type="protein sequence ID" value="RKH64351.1"/>
    <property type="molecule type" value="Genomic_DNA"/>
</dbReference>
<comment type="caution">
    <text evidence="2">The sequence shown here is derived from an EMBL/GenBank/DDBJ whole genome shotgun (WGS) entry which is preliminary data.</text>
</comment>
<accession>A0A3A8Q9V6</accession>
<sequence>MLRSIRLQNLLSFGPASEAFPLRALNVLIGPNASGKSNLIEALGLLRATPGNLLAPIREGGGVTEWLWKGGTEPGPSTARLEVVLDYPEGVMPLRYQLAFTSEGQRLELVDESIENERPQKKSAQPYFFYRYQSGRPAINARQMVEAQPGSSNGRLGRVLKRESVSSDQSILSQKRDEDVYPELTYVSSLLSRFSLHREWNMGRYTPPRLPQRVDLPGDFLLEDASNLCLVLSDLEARGMKKVLLENLKLLYARVRDYSVRISGGTVQVFFQEEGLNASVPATRLSDGTLRYLCLLTLLCHPTPPPLVCIEEPELGLHPDILPEIGRLLVEASSRTQLIVTTHSETLISALSEVPEAVVVCERDGTGTTLRRLEKAKLSEWLKKYGLGEVWRMGELGGNRW</sequence>
<dbReference type="PIRSF" id="PIRSF029347">
    <property type="entry name" value="RecF"/>
    <property type="match status" value="1"/>
</dbReference>
<dbReference type="GO" id="GO:0000731">
    <property type="term" value="P:DNA synthesis involved in DNA repair"/>
    <property type="evidence" value="ECO:0007669"/>
    <property type="project" value="TreeGrafter"/>
</dbReference>
<dbReference type="GO" id="GO:0016887">
    <property type="term" value="F:ATP hydrolysis activity"/>
    <property type="evidence" value="ECO:0007669"/>
    <property type="project" value="InterPro"/>
</dbReference>
<organism evidence="2 3">
    <name type="scientific">Corallococcus interemptor</name>
    <dbReference type="NCBI Taxonomy" id="2316720"/>
    <lineage>
        <taxon>Bacteria</taxon>
        <taxon>Pseudomonadati</taxon>
        <taxon>Myxococcota</taxon>
        <taxon>Myxococcia</taxon>
        <taxon>Myxococcales</taxon>
        <taxon>Cystobacterineae</taxon>
        <taxon>Myxococcaceae</taxon>
        <taxon>Corallococcus</taxon>
    </lineage>
</organism>
<dbReference type="GO" id="GO:0006302">
    <property type="term" value="P:double-strand break repair"/>
    <property type="evidence" value="ECO:0007669"/>
    <property type="project" value="TreeGrafter"/>
</dbReference>
<dbReference type="PANTHER" id="PTHR32182">
    <property type="entry name" value="DNA REPLICATION AND REPAIR PROTEIN RECF"/>
    <property type="match status" value="1"/>
</dbReference>
<dbReference type="Proteomes" id="UP000282656">
    <property type="component" value="Unassembled WGS sequence"/>
</dbReference>
<dbReference type="Pfam" id="PF13304">
    <property type="entry name" value="AAA_21"/>
    <property type="match status" value="1"/>
</dbReference>
<keyword evidence="3" id="KW-1185">Reference proteome</keyword>
<evidence type="ECO:0000313" key="3">
    <source>
        <dbReference type="Proteomes" id="UP000282656"/>
    </source>
</evidence>
<dbReference type="PANTHER" id="PTHR32182:SF25">
    <property type="entry name" value="SLR1056 PROTEIN"/>
    <property type="match status" value="1"/>
</dbReference>
<evidence type="ECO:0000259" key="1">
    <source>
        <dbReference type="Pfam" id="PF13304"/>
    </source>
</evidence>
<gene>
    <name evidence="2" type="ORF">D7X96_25960</name>
</gene>
<dbReference type="Gene3D" id="3.40.50.300">
    <property type="entry name" value="P-loop containing nucleotide triphosphate hydrolases"/>
    <property type="match status" value="2"/>
</dbReference>
<dbReference type="SUPFAM" id="SSF52540">
    <property type="entry name" value="P-loop containing nucleoside triphosphate hydrolases"/>
    <property type="match status" value="1"/>
</dbReference>
<dbReference type="InterPro" id="IPR003959">
    <property type="entry name" value="ATPase_AAA_core"/>
</dbReference>
<proteinExistence type="predicted"/>
<dbReference type="AlphaFoldDB" id="A0A3A8Q9V6"/>
<dbReference type="OrthoDB" id="127554at2"/>
<evidence type="ECO:0000313" key="2">
    <source>
        <dbReference type="EMBL" id="RKH64351.1"/>
    </source>
</evidence>
<reference evidence="3" key="1">
    <citation type="submission" date="2018-09" db="EMBL/GenBank/DDBJ databases">
        <authorList>
            <person name="Livingstone P.G."/>
            <person name="Whitworth D.E."/>
        </authorList>
    </citation>
    <scope>NUCLEOTIDE SEQUENCE [LARGE SCALE GENOMIC DNA]</scope>
    <source>
        <strain evidence="3">AB047A</strain>
    </source>
</reference>
<dbReference type="RefSeq" id="WP_121770978.1">
    <property type="nucleotide sequence ID" value="NZ_RAWM01000085.1"/>
</dbReference>
<name>A0A3A8Q9V6_9BACT</name>
<dbReference type="InterPro" id="IPR027417">
    <property type="entry name" value="P-loop_NTPase"/>
</dbReference>
<dbReference type="InterPro" id="IPR014555">
    <property type="entry name" value="RecF-like"/>
</dbReference>